<keyword evidence="2 5" id="KW-0812">Transmembrane</keyword>
<dbReference type="GO" id="GO:0000287">
    <property type="term" value="F:magnesium ion binding"/>
    <property type="evidence" value="ECO:0007669"/>
    <property type="project" value="TreeGrafter"/>
</dbReference>
<dbReference type="OrthoDB" id="4779361at2759"/>
<dbReference type="EMBL" id="KQ964252">
    <property type="protein sequence ID" value="KXJ90403.1"/>
    <property type="molecule type" value="Genomic_DNA"/>
</dbReference>
<dbReference type="PANTHER" id="PTHR46494">
    <property type="entry name" value="CORA FAMILY METAL ION TRANSPORTER (EUROFUNG)"/>
    <property type="match status" value="1"/>
</dbReference>
<gene>
    <name evidence="6" type="ORF">Micbo1qcDRAFT_205251</name>
</gene>
<evidence type="ECO:0008006" key="8">
    <source>
        <dbReference type="Google" id="ProtNLM"/>
    </source>
</evidence>
<proteinExistence type="predicted"/>
<dbReference type="GO" id="GO:0015087">
    <property type="term" value="F:cobalt ion transmembrane transporter activity"/>
    <property type="evidence" value="ECO:0007669"/>
    <property type="project" value="TreeGrafter"/>
</dbReference>
<evidence type="ECO:0000256" key="5">
    <source>
        <dbReference type="SAM" id="Phobius"/>
    </source>
</evidence>
<dbReference type="Proteomes" id="UP000070501">
    <property type="component" value="Unassembled WGS sequence"/>
</dbReference>
<keyword evidence="7" id="KW-1185">Reference proteome</keyword>
<keyword evidence="4 5" id="KW-0472">Membrane</keyword>
<keyword evidence="3 5" id="KW-1133">Transmembrane helix</keyword>
<dbReference type="InterPro" id="IPR002523">
    <property type="entry name" value="MgTranspt_CorA/ZnTranspt_ZntB"/>
</dbReference>
<feature type="transmembrane region" description="Helical" evidence="5">
    <location>
        <begin position="338"/>
        <end position="355"/>
    </location>
</feature>
<protein>
    <recommendedName>
        <fullName evidence="8">Cora-like Mg2+ transporter protein-domain-containing protein</fullName>
    </recommendedName>
</protein>
<dbReference type="GO" id="GO:0015095">
    <property type="term" value="F:magnesium ion transmembrane transporter activity"/>
    <property type="evidence" value="ECO:0007669"/>
    <property type="project" value="TreeGrafter"/>
</dbReference>
<dbReference type="InParanoid" id="A0A136IZU8"/>
<evidence type="ECO:0000256" key="3">
    <source>
        <dbReference type="ARBA" id="ARBA00022989"/>
    </source>
</evidence>
<reference evidence="7" key="1">
    <citation type="submission" date="2016-02" db="EMBL/GenBank/DDBJ databases">
        <title>Draft genome sequence of Microdochium bolleyi, a fungal endophyte of beachgrass.</title>
        <authorList>
            <consortium name="DOE Joint Genome Institute"/>
            <person name="David A.S."/>
            <person name="May G."/>
            <person name="Haridas S."/>
            <person name="Lim J."/>
            <person name="Wang M."/>
            <person name="Labutti K."/>
            <person name="Lipzen A."/>
            <person name="Barry K."/>
            <person name="Grigoriev I.V."/>
        </authorList>
    </citation>
    <scope>NUCLEOTIDE SEQUENCE [LARGE SCALE GENOMIC DNA]</scope>
    <source>
        <strain evidence="7">J235TASD1</strain>
    </source>
</reference>
<name>A0A136IZU8_9PEZI</name>
<evidence type="ECO:0000256" key="1">
    <source>
        <dbReference type="ARBA" id="ARBA00004651"/>
    </source>
</evidence>
<sequence>MDLALQHYHSEHRNCPMAGFITTTEEGRDPCFSWIHPLKPRKLYSDISGSSEGTDFRLLTDKFRSLLSRIRGIQLLVAQPIGHGLDSRIGRPRLTLSLVHAFREMLHWLLTIAHSWTHTFTDEEDADRRLEDAATEASKAIKDVVKYFSNATMEVMQSNLGLMEADPIIHESVGARFVALALINKLQNSTLAHARQYKDMHPLTLYHRHFRQFRYEGRRRPRKSFFTSIHQYEEELQALLDVVQDQHYTLRWFGKVVLEGDRIPPKPYEKYGNEEVLVTSYDTPSDSPRCTEARQIHQQQLLLKERHTQANKLLDQSEHLREEVLHLIDLLEEGHGRAIRVFTIVTLVFLPLSFATSFMGMNTTDIRDTEHDQRIFWAIAIPVTLLTLTLAFLYGYHGEDLMEWARETCSRRGTRDIALYPQASPEERGQGYISR</sequence>
<accession>A0A136IZU8</accession>
<evidence type="ECO:0000313" key="6">
    <source>
        <dbReference type="EMBL" id="KXJ90403.1"/>
    </source>
</evidence>
<evidence type="ECO:0000256" key="2">
    <source>
        <dbReference type="ARBA" id="ARBA00022692"/>
    </source>
</evidence>
<evidence type="ECO:0000313" key="7">
    <source>
        <dbReference type="Proteomes" id="UP000070501"/>
    </source>
</evidence>
<dbReference type="InterPro" id="IPR045863">
    <property type="entry name" value="CorA_TM1_TM2"/>
</dbReference>
<dbReference type="GO" id="GO:0005886">
    <property type="term" value="C:plasma membrane"/>
    <property type="evidence" value="ECO:0007669"/>
    <property type="project" value="UniProtKB-SubCell"/>
</dbReference>
<organism evidence="6 7">
    <name type="scientific">Microdochium bolleyi</name>
    <dbReference type="NCBI Taxonomy" id="196109"/>
    <lineage>
        <taxon>Eukaryota</taxon>
        <taxon>Fungi</taxon>
        <taxon>Dikarya</taxon>
        <taxon>Ascomycota</taxon>
        <taxon>Pezizomycotina</taxon>
        <taxon>Sordariomycetes</taxon>
        <taxon>Xylariomycetidae</taxon>
        <taxon>Xylariales</taxon>
        <taxon>Microdochiaceae</taxon>
        <taxon>Microdochium</taxon>
    </lineage>
</organism>
<dbReference type="STRING" id="196109.A0A136IZU8"/>
<comment type="subcellular location">
    <subcellularLocation>
        <location evidence="1">Cell membrane</location>
        <topology evidence="1">Multi-pass membrane protein</topology>
    </subcellularLocation>
</comment>
<dbReference type="GO" id="GO:0050897">
    <property type="term" value="F:cobalt ion binding"/>
    <property type="evidence" value="ECO:0007669"/>
    <property type="project" value="TreeGrafter"/>
</dbReference>
<dbReference type="Pfam" id="PF01544">
    <property type="entry name" value="CorA"/>
    <property type="match status" value="1"/>
</dbReference>
<evidence type="ECO:0000256" key="4">
    <source>
        <dbReference type="ARBA" id="ARBA00023136"/>
    </source>
</evidence>
<dbReference type="PANTHER" id="PTHR46494:SF1">
    <property type="entry name" value="CORA FAMILY METAL ION TRANSPORTER (EUROFUNG)"/>
    <property type="match status" value="1"/>
</dbReference>
<dbReference type="SUPFAM" id="SSF144083">
    <property type="entry name" value="Magnesium transport protein CorA, transmembrane region"/>
    <property type="match status" value="1"/>
</dbReference>
<dbReference type="AlphaFoldDB" id="A0A136IZU8"/>
<feature type="transmembrane region" description="Helical" evidence="5">
    <location>
        <begin position="375"/>
        <end position="396"/>
    </location>
</feature>
<dbReference type="Gene3D" id="1.20.58.340">
    <property type="entry name" value="Magnesium transport protein CorA, transmembrane region"/>
    <property type="match status" value="1"/>
</dbReference>